<keyword evidence="3" id="KW-1185">Reference proteome</keyword>
<protein>
    <submittedName>
        <fullName evidence="2">Uncharacterized protein</fullName>
    </submittedName>
</protein>
<gene>
    <name evidence="2" type="ORF">KZO77_04995</name>
</gene>
<proteinExistence type="predicted"/>
<dbReference type="RefSeq" id="WP_219433087.1">
    <property type="nucleotide sequence ID" value="NZ_JAHXCP010000004.1"/>
</dbReference>
<feature type="chain" id="PRO_5045128964" evidence="1">
    <location>
        <begin position="20"/>
        <end position="181"/>
    </location>
</feature>
<comment type="caution">
    <text evidence="2">The sequence shown here is derived from an EMBL/GenBank/DDBJ whole genome shotgun (WGS) entry which is preliminary data.</text>
</comment>
<sequence length="181" mass="20889">MKKILSVLMLLLLSISIYAQQNVTKFLGIPVDGSKAAMIQKLKAKGFTYDVKDGNLEGTFNGEKVYIYIHTNNNKVWRIAVIDKLGRDKGQIKIRYNNLCQQFEANTKYISLKETQVLSDNEDVSNQISIYNKQYEAIYFQLPREGGQNRIVWFTIKEVLGEYHIVIYYENNNNAPHGEDL</sequence>
<evidence type="ECO:0000313" key="3">
    <source>
        <dbReference type="Proteomes" id="UP000812077"/>
    </source>
</evidence>
<evidence type="ECO:0000256" key="1">
    <source>
        <dbReference type="SAM" id="SignalP"/>
    </source>
</evidence>
<dbReference type="Proteomes" id="UP000812077">
    <property type="component" value="Unassembled WGS sequence"/>
</dbReference>
<reference evidence="2 3" key="1">
    <citation type="submission" date="2021-07" db="EMBL/GenBank/DDBJ databases">
        <title>Genomic diversity and antimicrobial resistance of Prevotella spp. isolated from chronic lung disease airways.</title>
        <authorList>
            <person name="Webb K.A."/>
            <person name="Olagoke O.S."/>
            <person name="Baird T."/>
            <person name="Neill J."/>
            <person name="Pham A."/>
            <person name="Wells T.J."/>
            <person name="Ramsay K.A."/>
            <person name="Bell S.C."/>
            <person name="Sarovich D.S."/>
            <person name="Price E.P."/>
        </authorList>
    </citation>
    <scope>NUCLEOTIDE SEQUENCE [LARGE SCALE GENOMIC DNA]</scope>
    <source>
        <strain evidence="2 3">SCHI0027.S.6</strain>
    </source>
</reference>
<dbReference type="EMBL" id="JAHXCP010000004">
    <property type="protein sequence ID" value="MBW4754401.1"/>
    <property type="molecule type" value="Genomic_DNA"/>
</dbReference>
<keyword evidence="1" id="KW-0732">Signal</keyword>
<evidence type="ECO:0000313" key="2">
    <source>
        <dbReference type="EMBL" id="MBW4754401.1"/>
    </source>
</evidence>
<organism evidence="2 3">
    <name type="scientific">Prevotella melaninogenica</name>
    <dbReference type="NCBI Taxonomy" id="28132"/>
    <lineage>
        <taxon>Bacteria</taxon>
        <taxon>Pseudomonadati</taxon>
        <taxon>Bacteroidota</taxon>
        <taxon>Bacteroidia</taxon>
        <taxon>Bacteroidales</taxon>
        <taxon>Prevotellaceae</taxon>
        <taxon>Prevotella</taxon>
    </lineage>
</organism>
<feature type="signal peptide" evidence="1">
    <location>
        <begin position="1"/>
        <end position="19"/>
    </location>
</feature>
<name>A0ABS6Y6Z5_9BACT</name>
<accession>A0ABS6Y6Z5</accession>